<keyword evidence="3" id="KW-1185">Reference proteome</keyword>
<evidence type="ECO:0000313" key="3">
    <source>
        <dbReference type="Proteomes" id="UP000597444"/>
    </source>
</evidence>
<dbReference type="EMBL" id="BNJK01000001">
    <property type="protein sequence ID" value="GHO94463.1"/>
    <property type="molecule type" value="Genomic_DNA"/>
</dbReference>
<protein>
    <recommendedName>
        <fullName evidence="4">Transmembrane protein</fullName>
    </recommendedName>
</protein>
<feature type="transmembrane region" description="Helical" evidence="1">
    <location>
        <begin position="7"/>
        <end position="29"/>
    </location>
</feature>
<evidence type="ECO:0008006" key="4">
    <source>
        <dbReference type="Google" id="ProtNLM"/>
    </source>
</evidence>
<keyword evidence="1" id="KW-1133">Transmembrane helix</keyword>
<evidence type="ECO:0000256" key="1">
    <source>
        <dbReference type="SAM" id="Phobius"/>
    </source>
</evidence>
<accession>A0A8J3N3K9</accession>
<proteinExistence type="predicted"/>
<comment type="caution">
    <text evidence="2">The sequence shown here is derived from an EMBL/GenBank/DDBJ whole genome shotgun (WGS) entry which is preliminary data.</text>
</comment>
<keyword evidence="1" id="KW-0472">Membrane</keyword>
<keyword evidence="1" id="KW-0812">Transmembrane</keyword>
<dbReference type="AlphaFoldDB" id="A0A8J3N3K9"/>
<dbReference type="Proteomes" id="UP000597444">
    <property type="component" value="Unassembled WGS sequence"/>
</dbReference>
<sequence>MGTRTRVNLFLLGAWLTCCAFLLFVFLAITGFFSLFTGTALVMCFILNWILSIWVHTYIAMRAEKMRQKDWLFVFNIVKRIPFVLNCVDTAYVILWPGLPERERVGE</sequence>
<name>A0A8J3N3K9_9CHLR</name>
<organism evidence="2 3">
    <name type="scientific">Reticulibacter mediterranei</name>
    <dbReference type="NCBI Taxonomy" id="2778369"/>
    <lineage>
        <taxon>Bacteria</taxon>
        <taxon>Bacillati</taxon>
        <taxon>Chloroflexota</taxon>
        <taxon>Ktedonobacteria</taxon>
        <taxon>Ktedonobacterales</taxon>
        <taxon>Reticulibacteraceae</taxon>
        <taxon>Reticulibacter</taxon>
    </lineage>
</organism>
<feature type="transmembrane region" description="Helical" evidence="1">
    <location>
        <begin position="35"/>
        <end position="59"/>
    </location>
</feature>
<gene>
    <name evidence="2" type="ORF">KSF_045110</name>
</gene>
<reference evidence="2" key="1">
    <citation type="submission" date="2020-10" db="EMBL/GenBank/DDBJ databases">
        <title>Taxonomic study of unclassified bacteria belonging to the class Ktedonobacteria.</title>
        <authorList>
            <person name="Yabe S."/>
            <person name="Wang C.M."/>
            <person name="Zheng Y."/>
            <person name="Sakai Y."/>
            <person name="Cavaletti L."/>
            <person name="Monciardini P."/>
            <person name="Donadio S."/>
        </authorList>
    </citation>
    <scope>NUCLEOTIDE SEQUENCE</scope>
    <source>
        <strain evidence="2">ID150040</strain>
    </source>
</reference>
<evidence type="ECO:0000313" key="2">
    <source>
        <dbReference type="EMBL" id="GHO94463.1"/>
    </source>
</evidence>